<dbReference type="GeneID" id="26252509"/>
<gene>
    <name evidence="1" type="ORF">COCVIDRAFT_20288</name>
</gene>
<dbReference type="EMBL" id="KI968829">
    <property type="protein sequence ID" value="EUN21891.1"/>
    <property type="molecule type" value="Genomic_DNA"/>
</dbReference>
<proteinExistence type="predicted"/>
<accession>W7E0C4</accession>
<dbReference type="AlphaFoldDB" id="W7E0C4"/>
<evidence type="ECO:0000313" key="1">
    <source>
        <dbReference type="EMBL" id="EUN21891.1"/>
    </source>
</evidence>
<protein>
    <submittedName>
        <fullName evidence="1">Uncharacterized protein</fullName>
    </submittedName>
</protein>
<dbReference type="RefSeq" id="XP_014551454.1">
    <property type="nucleotide sequence ID" value="XM_014695968.1"/>
</dbReference>
<dbReference type="InterPro" id="IPR008949">
    <property type="entry name" value="Isoprenoid_synthase_dom_sf"/>
</dbReference>
<reference evidence="1 2" key="1">
    <citation type="journal article" date="2013" name="PLoS Genet.">
        <title>Comparative genome structure, secondary metabolite, and effector coding capacity across Cochliobolus pathogens.</title>
        <authorList>
            <person name="Condon B.J."/>
            <person name="Leng Y."/>
            <person name="Wu D."/>
            <person name="Bushley K.E."/>
            <person name="Ohm R.A."/>
            <person name="Otillar R."/>
            <person name="Martin J."/>
            <person name="Schackwitz W."/>
            <person name="Grimwood J."/>
            <person name="MohdZainudin N."/>
            <person name="Xue C."/>
            <person name="Wang R."/>
            <person name="Manning V.A."/>
            <person name="Dhillon B."/>
            <person name="Tu Z.J."/>
            <person name="Steffenson B.J."/>
            <person name="Salamov A."/>
            <person name="Sun H."/>
            <person name="Lowry S."/>
            <person name="LaButti K."/>
            <person name="Han J."/>
            <person name="Copeland A."/>
            <person name="Lindquist E."/>
            <person name="Barry K."/>
            <person name="Schmutz J."/>
            <person name="Baker S.E."/>
            <person name="Ciuffetti L.M."/>
            <person name="Grigoriev I.V."/>
            <person name="Zhong S."/>
            <person name="Turgeon B.G."/>
        </authorList>
    </citation>
    <scope>NUCLEOTIDE SEQUENCE [LARGE SCALE GENOMIC DNA]</scope>
    <source>
        <strain evidence="1 2">FI3</strain>
    </source>
</reference>
<organism evidence="1 2">
    <name type="scientific">Bipolaris victoriae (strain FI3)</name>
    <name type="common">Victoria blight of oats agent</name>
    <name type="synonym">Cochliobolus victoriae</name>
    <dbReference type="NCBI Taxonomy" id="930091"/>
    <lineage>
        <taxon>Eukaryota</taxon>
        <taxon>Fungi</taxon>
        <taxon>Dikarya</taxon>
        <taxon>Ascomycota</taxon>
        <taxon>Pezizomycotina</taxon>
        <taxon>Dothideomycetes</taxon>
        <taxon>Pleosporomycetidae</taxon>
        <taxon>Pleosporales</taxon>
        <taxon>Pleosporineae</taxon>
        <taxon>Pleosporaceae</taxon>
        <taxon>Bipolaris</taxon>
    </lineage>
</organism>
<name>W7E0C4_BIPV3</name>
<dbReference type="HOGENOM" id="CLU_1447424_0_0_1"/>
<dbReference type="SUPFAM" id="SSF48576">
    <property type="entry name" value="Terpenoid synthases"/>
    <property type="match status" value="1"/>
</dbReference>
<sequence>MPSKCVPEIPMRSVENTVTDLHNASLISNDVEDDSDLCGRQIATYLVFEHEQTIDSTKFMLSTMVYPSIAEYLHMAACRRDGLFHMRLQLAKPESTSAKDEVLGIPWLSPRPNQKLLEHAKEQIFDLTHASGVIDATRSYLWALEDRIDDEIKKLEIASGDSNHMLHLLIERLSGDWSLDLNAMSHL</sequence>
<evidence type="ECO:0000313" key="2">
    <source>
        <dbReference type="Proteomes" id="UP000054337"/>
    </source>
</evidence>
<dbReference type="Proteomes" id="UP000054337">
    <property type="component" value="Unassembled WGS sequence"/>
</dbReference>
<keyword evidence="2" id="KW-1185">Reference proteome</keyword>